<accession>A0A2W5C192</accession>
<dbReference type="Proteomes" id="UP000249066">
    <property type="component" value="Unassembled WGS sequence"/>
</dbReference>
<feature type="region of interest" description="Disordered" evidence="1">
    <location>
        <begin position="522"/>
        <end position="554"/>
    </location>
</feature>
<organism evidence="2 3">
    <name type="scientific">Sphingomonas sanxanigenens</name>
    <dbReference type="NCBI Taxonomy" id="397260"/>
    <lineage>
        <taxon>Bacteria</taxon>
        <taxon>Pseudomonadati</taxon>
        <taxon>Pseudomonadota</taxon>
        <taxon>Alphaproteobacteria</taxon>
        <taxon>Sphingomonadales</taxon>
        <taxon>Sphingomonadaceae</taxon>
        <taxon>Sphingomonas</taxon>
    </lineage>
</organism>
<evidence type="ECO:0000313" key="2">
    <source>
        <dbReference type="EMBL" id="PZO89071.1"/>
    </source>
</evidence>
<feature type="region of interest" description="Disordered" evidence="1">
    <location>
        <begin position="1"/>
        <end position="23"/>
    </location>
</feature>
<evidence type="ECO:0008006" key="4">
    <source>
        <dbReference type="Google" id="ProtNLM"/>
    </source>
</evidence>
<dbReference type="InterPro" id="IPR027417">
    <property type="entry name" value="P-loop_NTPase"/>
</dbReference>
<comment type="caution">
    <text evidence="2">The sequence shown here is derived from an EMBL/GenBank/DDBJ whole genome shotgun (WGS) entry which is preliminary data.</text>
</comment>
<sequence length="554" mass="61744">MLDVEDPHAPISEEEWAEHRRQATQSIPAELRGKAMPEILLKHQSDILASTSRYSLTATDKSRRIGATWGVGADAVLTAGAQRAAGGMDVLYIGYNLDMAREFMDTCAMWARAFMPASTDVGEFLFVDQDEKGADKFIQAFRIRFASGFEIVALSSRPRSLRGRQGYVILDEFAFHDEPEQLLKAAMAFIIWGGKVLVISTHNGEDNPFNLLIQDIRSGKYGTDANVVRCTFDDAILNGLYARVCLMRGLEWTAEGEAKWRSNIRKLYQSNAGEELDCIPARGSGVYLTRALIEACSIPPDSVVTLHCPPRFELKPEPERRSYVQAWLEQTVAPLLARLDPNIQHALGQDFARSGDVSCIVPLAIEQDLTRRVPFVVELRNVPYEQQKQILIWIAERLPRLLGIKIDSTGNGGYLGEVAIQKFGEGIVERVMLSQGWYADNMPKMKARFEDRKMLIPANDNLVGDLRQISLIRGVPMVHHDTKNEGTDGLPRHGDFAVALCLAHAASLNDVAACGGYRSVPKPDPFDRADRDDDPFKHRHGRRAGGGRFDRGAW</sequence>
<dbReference type="EMBL" id="QFNN01000073">
    <property type="protein sequence ID" value="PZO89071.1"/>
    <property type="molecule type" value="Genomic_DNA"/>
</dbReference>
<dbReference type="Gene3D" id="3.30.420.240">
    <property type="match status" value="1"/>
</dbReference>
<evidence type="ECO:0000256" key="1">
    <source>
        <dbReference type="SAM" id="MobiDB-lite"/>
    </source>
</evidence>
<evidence type="ECO:0000313" key="3">
    <source>
        <dbReference type="Proteomes" id="UP000249066"/>
    </source>
</evidence>
<dbReference type="Pfam" id="PF03237">
    <property type="entry name" value="Terminase_6N"/>
    <property type="match status" value="1"/>
</dbReference>
<dbReference type="AlphaFoldDB" id="A0A2W5C192"/>
<gene>
    <name evidence="2" type="ORF">DI623_11370</name>
</gene>
<name>A0A2W5C192_9SPHN</name>
<feature type="compositionally biased region" description="Basic and acidic residues" evidence="1">
    <location>
        <begin position="524"/>
        <end position="536"/>
    </location>
</feature>
<dbReference type="PIRSF" id="PIRSF007056">
    <property type="entry name" value="UCP007056"/>
    <property type="match status" value="1"/>
</dbReference>
<reference evidence="2 3" key="1">
    <citation type="submission" date="2017-08" db="EMBL/GenBank/DDBJ databases">
        <title>Infants hospitalized years apart are colonized by the same room-sourced microbial strains.</title>
        <authorList>
            <person name="Brooks B."/>
            <person name="Olm M.R."/>
            <person name="Firek B.A."/>
            <person name="Baker R."/>
            <person name="Thomas B.C."/>
            <person name="Morowitz M.J."/>
            <person name="Banfield J.F."/>
        </authorList>
    </citation>
    <scope>NUCLEOTIDE SEQUENCE [LARGE SCALE GENOMIC DNA]</scope>
    <source>
        <strain evidence="2">S2_018_000_R2_101</strain>
    </source>
</reference>
<protein>
    <recommendedName>
        <fullName evidence="4">Terminase</fullName>
    </recommendedName>
</protein>
<dbReference type="Gene3D" id="3.40.50.300">
    <property type="entry name" value="P-loop containing nucleotide triphosphate hydrolases"/>
    <property type="match status" value="1"/>
</dbReference>
<proteinExistence type="predicted"/>
<dbReference type="InterPro" id="IPR012036">
    <property type="entry name" value="Phage_Mu_Gp28"/>
</dbReference>